<accession>A0A0B1RXZ3</accession>
<dbReference type="AlphaFoldDB" id="A0A0B1RXZ3"/>
<organism evidence="1 2">
    <name type="scientific">Oesophagostomum dentatum</name>
    <name type="common">Nodular worm</name>
    <dbReference type="NCBI Taxonomy" id="61180"/>
    <lineage>
        <taxon>Eukaryota</taxon>
        <taxon>Metazoa</taxon>
        <taxon>Ecdysozoa</taxon>
        <taxon>Nematoda</taxon>
        <taxon>Chromadorea</taxon>
        <taxon>Rhabditida</taxon>
        <taxon>Rhabditina</taxon>
        <taxon>Rhabditomorpha</taxon>
        <taxon>Strongyloidea</taxon>
        <taxon>Strongylidae</taxon>
        <taxon>Oesophagostomum</taxon>
    </lineage>
</organism>
<name>A0A0B1RXZ3_OESDE</name>
<evidence type="ECO:0000313" key="2">
    <source>
        <dbReference type="Proteomes" id="UP000053660"/>
    </source>
</evidence>
<protein>
    <submittedName>
        <fullName evidence="1">Uncharacterized protein</fullName>
    </submittedName>
</protein>
<reference evidence="1 2" key="1">
    <citation type="submission" date="2014-03" db="EMBL/GenBank/DDBJ databases">
        <title>Draft genome of the hookworm Oesophagostomum dentatum.</title>
        <authorList>
            <person name="Mitreva M."/>
        </authorList>
    </citation>
    <scope>NUCLEOTIDE SEQUENCE [LARGE SCALE GENOMIC DNA]</scope>
    <source>
        <strain evidence="1 2">OD-Hann</strain>
    </source>
</reference>
<dbReference type="EMBL" id="KN612296">
    <property type="protein sequence ID" value="KHJ75895.1"/>
    <property type="molecule type" value="Genomic_DNA"/>
</dbReference>
<proteinExistence type="predicted"/>
<keyword evidence="2" id="KW-1185">Reference proteome</keyword>
<dbReference type="Proteomes" id="UP000053660">
    <property type="component" value="Unassembled WGS sequence"/>
</dbReference>
<evidence type="ECO:0000313" key="1">
    <source>
        <dbReference type="EMBL" id="KHJ75895.1"/>
    </source>
</evidence>
<dbReference type="OrthoDB" id="5837695at2759"/>
<sequence length="65" mass="7520">MKFGVEKCQLQYCRLEDAVGEDMMNVILKTTNLDGSRELKYKDIPTGKPPPLKRADDPAYELQWM</sequence>
<gene>
    <name evidence="1" type="ORF">OESDEN_24487</name>
</gene>